<evidence type="ECO:0000256" key="2">
    <source>
        <dbReference type="ARBA" id="ARBA00023015"/>
    </source>
</evidence>
<dbReference type="GO" id="GO:0016987">
    <property type="term" value="F:sigma factor activity"/>
    <property type="evidence" value="ECO:0007669"/>
    <property type="project" value="UniProtKB-KW"/>
</dbReference>
<dbReference type="Pfam" id="PF04542">
    <property type="entry name" value="Sigma70_r2"/>
    <property type="match status" value="1"/>
</dbReference>
<keyword evidence="3" id="KW-0731">Sigma factor</keyword>
<dbReference type="InterPro" id="IPR014284">
    <property type="entry name" value="RNA_pol_sigma-70_dom"/>
</dbReference>
<dbReference type="SUPFAM" id="SSF88946">
    <property type="entry name" value="Sigma2 domain of RNA polymerase sigma factors"/>
    <property type="match status" value="1"/>
</dbReference>
<evidence type="ECO:0000256" key="1">
    <source>
        <dbReference type="ARBA" id="ARBA00010641"/>
    </source>
</evidence>
<evidence type="ECO:0000259" key="6">
    <source>
        <dbReference type="Pfam" id="PF04542"/>
    </source>
</evidence>
<evidence type="ECO:0000259" key="7">
    <source>
        <dbReference type="Pfam" id="PF08281"/>
    </source>
</evidence>
<dbReference type="Gene3D" id="1.10.1740.10">
    <property type="match status" value="1"/>
</dbReference>
<evidence type="ECO:0000256" key="5">
    <source>
        <dbReference type="ARBA" id="ARBA00023163"/>
    </source>
</evidence>
<comment type="caution">
    <text evidence="8">The sequence shown here is derived from an EMBL/GenBank/DDBJ whole genome shotgun (WGS) entry which is preliminary data.</text>
</comment>
<sequence length="162" mass="18477">MMDTFAEYVMTRSARLRRTAYVLTGDWDTADDLVQTALAKAWTAWRRIDGDPDPYVYRILTHTHASWWRRRWRGEVPTERLPETPGGDFSAEAEEKAAVWAAIRELSGRQRAVIVLHYFEELTLPQCAHVLGCSLGTVKTQLGRALAKLRVHPGIRSEEAAR</sequence>
<dbReference type="CDD" id="cd06171">
    <property type="entry name" value="Sigma70_r4"/>
    <property type="match status" value="1"/>
</dbReference>
<evidence type="ECO:0000256" key="4">
    <source>
        <dbReference type="ARBA" id="ARBA00023125"/>
    </source>
</evidence>
<dbReference type="PANTHER" id="PTHR43133">
    <property type="entry name" value="RNA POLYMERASE ECF-TYPE SIGMA FACTO"/>
    <property type="match status" value="1"/>
</dbReference>
<dbReference type="GO" id="GO:0003677">
    <property type="term" value="F:DNA binding"/>
    <property type="evidence" value="ECO:0007669"/>
    <property type="project" value="UniProtKB-KW"/>
</dbReference>
<proteinExistence type="inferred from homology"/>
<accession>A0A7W8EEH3</accession>
<evidence type="ECO:0000313" key="9">
    <source>
        <dbReference type="Proteomes" id="UP000568380"/>
    </source>
</evidence>
<dbReference type="InterPro" id="IPR039425">
    <property type="entry name" value="RNA_pol_sigma-70-like"/>
</dbReference>
<dbReference type="InterPro" id="IPR013325">
    <property type="entry name" value="RNA_pol_sigma_r2"/>
</dbReference>
<keyword evidence="2" id="KW-0805">Transcription regulation</keyword>
<evidence type="ECO:0000256" key="3">
    <source>
        <dbReference type="ARBA" id="ARBA00023082"/>
    </source>
</evidence>
<dbReference type="InterPro" id="IPR014325">
    <property type="entry name" value="RNA_pol_sigma-E_actinobac"/>
</dbReference>
<keyword evidence="9" id="KW-1185">Reference proteome</keyword>
<dbReference type="NCBIfam" id="TIGR02937">
    <property type="entry name" value="sigma70-ECF"/>
    <property type="match status" value="1"/>
</dbReference>
<dbReference type="Proteomes" id="UP000568380">
    <property type="component" value="Unassembled WGS sequence"/>
</dbReference>
<name>A0A7W8EEH3_9ACTN</name>
<feature type="domain" description="RNA polymerase sigma factor 70 region 4 type 2" evidence="7">
    <location>
        <begin position="98"/>
        <end position="149"/>
    </location>
</feature>
<gene>
    <name evidence="8" type="ORF">HNR40_000818</name>
</gene>
<dbReference type="EMBL" id="JACHIN010000001">
    <property type="protein sequence ID" value="MBB5075372.1"/>
    <property type="molecule type" value="Genomic_DNA"/>
</dbReference>
<evidence type="ECO:0000313" key="8">
    <source>
        <dbReference type="EMBL" id="MBB5075372.1"/>
    </source>
</evidence>
<dbReference type="InterPro" id="IPR013324">
    <property type="entry name" value="RNA_pol_sigma_r3/r4-like"/>
</dbReference>
<dbReference type="InterPro" id="IPR007627">
    <property type="entry name" value="RNA_pol_sigma70_r2"/>
</dbReference>
<feature type="domain" description="RNA polymerase sigma-70 region 2" evidence="6">
    <location>
        <begin position="14"/>
        <end position="73"/>
    </location>
</feature>
<keyword evidence="4" id="KW-0238">DNA-binding</keyword>
<dbReference type="PANTHER" id="PTHR43133:SF50">
    <property type="entry name" value="ECF RNA POLYMERASE SIGMA FACTOR SIGM"/>
    <property type="match status" value="1"/>
</dbReference>
<dbReference type="SUPFAM" id="SSF88659">
    <property type="entry name" value="Sigma3 and sigma4 domains of RNA polymerase sigma factors"/>
    <property type="match status" value="1"/>
</dbReference>
<keyword evidence="5" id="KW-0804">Transcription</keyword>
<comment type="similarity">
    <text evidence="1">Belongs to the sigma-70 factor family. ECF subfamily.</text>
</comment>
<dbReference type="NCBIfam" id="TIGR02983">
    <property type="entry name" value="SigE-fam_strep"/>
    <property type="match status" value="1"/>
</dbReference>
<protein>
    <submittedName>
        <fullName evidence="8">RNA polymerase sigma-70 factor (Sigma-E family)</fullName>
    </submittedName>
</protein>
<dbReference type="Gene3D" id="1.10.10.10">
    <property type="entry name" value="Winged helix-like DNA-binding domain superfamily/Winged helix DNA-binding domain"/>
    <property type="match status" value="1"/>
</dbReference>
<dbReference type="InterPro" id="IPR036388">
    <property type="entry name" value="WH-like_DNA-bd_sf"/>
</dbReference>
<dbReference type="GO" id="GO:0006352">
    <property type="term" value="P:DNA-templated transcription initiation"/>
    <property type="evidence" value="ECO:0007669"/>
    <property type="project" value="InterPro"/>
</dbReference>
<dbReference type="InterPro" id="IPR013249">
    <property type="entry name" value="RNA_pol_sigma70_r4_t2"/>
</dbReference>
<organism evidence="8 9">
    <name type="scientific">Nonomuraea endophytica</name>
    <dbReference type="NCBI Taxonomy" id="714136"/>
    <lineage>
        <taxon>Bacteria</taxon>
        <taxon>Bacillati</taxon>
        <taxon>Actinomycetota</taxon>
        <taxon>Actinomycetes</taxon>
        <taxon>Streptosporangiales</taxon>
        <taxon>Streptosporangiaceae</taxon>
        <taxon>Nonomuraea</taxon>
    </lineage>
</organism>
<dbReference type="AlphaFoldDB" id="A0A7W8EEH3"/>
<dbReference type="Pfam" id="PF08281">
    <property type="entry name" value="Sigma70_r4_2"/>
    <property type="match status" value="1"/>
</dbReference>
<reference evidence="8 9" key="1">
    <citation type="submission" date="2020-08" db="EMBL/GenBank/DDBJ databases">
        <title>Genomic Encyclopedia of Type Strains, Phase IV (KMG-IV): sequencing the most valuable type-strain genomes for metagenomic binning, comparative biology and taxonomic classification.</title>
        <authorList>
            <person name="Goeker M."/>
        </authorList>
    </citation>
    <scope>NUCLEOTIDE SEQUENCE [LARGE SCALE GENOMIC DNA]</scope>
    <source>
        <strain evidence="8 9">DSM 45385</strain>
    </source>
</reference>